<dbReference type="SUPFAM" id="SSF140931">
    <property type="entry name" value="Fic-like"/>
    <property type="match status" value="1"/>
</dbReference>
<sequence length="256" mass="28601">MTLFEALGFHWDQSQILASLPTYSLDRVCFRMHRMLVEFIWDAAVLEGNPLSFCEIKTLVDGVTVGGRKVSDQQQILNLVDGHRRLLSLLKSRQFIASSKTIFSQLNEIIVHGESIDSGCFRGEGRESAKTPVINLGKLGHYTPISTSSGASELNRVFQEGISALNSLVAFEKAAAYFLFGALQQFFFDGNKRTSRLMMNGVLMSHGIDAISFPAAKADEFKDKMLRFYSSKDGTEMMRFIFECHPEADTAIHPVD</sequence>
<evidence type="ECO:0000259" key="1">
    <source>
        <dbReference type="PROSITE" id="PS51459"/>
    </source>
</evidence>
<gene>
    <name evidence="2" type="ORF">FM042_07990</name>
</gene>
<evidence type="ECO:0000313" key="2">
    <source>
        <dbReference type="EMBL" id="TRW48913.1"/>
    </source>
</evidence>
<dbReference type="AlphaFoldDB" id="A0A552X2R1"/>
<dbReference type="Proteomes" id="UP000320359">
    <property type="component" value="Unassembled WGS sequence"/>
</dbReference>
<dbReference type="PROSITE" id="PS51459">
    <property type="entry name" value="FIDO"/>
    <property type="match status" value="1"/>
</dbReference>
<name>A0A552X2R1_9GAMM</name>
<dbReference type="InterPro" id="IPR036597">
    <property type="entry name" value="Fido-like_dom_sf"/>
</dbReference>
<comment type="caution">
    <text evidence="2">The sequence shown here is derived from an EMBL/GenBank/DDBJ whole genome shotgun (WGS) entry which is preliminary data.</text>
</comment>
<proteinExistence type="predicted"/>
<accession>A0A552X2R1</accession>
<reference evidence="2 3" key="1">
    <citation type="submission" date="2019-07" db="EMBL/GenBank/DDBJ databases">
        <authorList>
            <person name="Yang M."/>
            <person name="Zhao D."/>
            <person name="Xiang H."/>
        </authorList>
    </citation>
    <scope>NUCLEOTIDE SEQUENCE [LARGE SCALE GENOMIC DNA]</scope>
    <source>
        <strain evidence="2 3">IM1326</strain>
    </source>
</reference>
<dbReference type="OrthoDB" id="9807853at2"/>
<feature type="domain" description="Fido" evidence="1">
    <location>
        <begin position="103"/>
        <end position="243"/>
    </location>
</feature>
<dbReference type="EMBL" id="VJWL01000002">
    <property type="protein sequence ID" value="TRW48913.1"/>
    <property type="molecule type" value="Genomic_DNA"/>
</dbReference>
<dbReference type="InterPro" id="IPR003812">
    <property type="entry name" value="Fido"/>
</dbReference>
<evidence type="ECO:0000313" key="3">
    <source>
        <dbReference type="Proteomes" id="UP000320359"/>
    </source>
</evidence>
<organism evidence="2 3">
    <name type="scientific">Aliidiomarina halalkaliphila</name>
    <dbReference type="NCBI Taxonomy" id="2593535"/>
    <lineage>
        <taxon>Bacteria</taxon>
        <taxon>Pseudomonadati</taxon>
        <taxon>Pseudomonadota</taxon>
        <taxon>Gammaproteobacteria</taxon>
        <taxon>Alteromonadales</taxon>
        <taxon>Idiomarinaceae</taxon>
        <taxon>Aliidiomarina</taxon>
    </lineage>
</organism>
<keyword evidence="3" id="KW-1185">Reference proteome</keyword>
<protein>
    <submittedName>
        <fullName evidence="2">Cell filamentation protein Fic</fullName>
    </submittedName>
</protein>
<dbReference type="Pfam" id="PF02661">
    <property type="entry name" value="Fic"/>
    <property type="match status" value="1"/>
</dbReference>
<dbReference type="Gene3D" id="1.10.3290.10">
    <property type="entry name" value="Fido-like domain"/>
    <property type="match status" value="1"/>
</dbReference>